<evidence type="ECO:0000313" key="14">
    <source>
        <dbReference type="EMBL" id="WLR43883.1"/>
    </source>
</evidence>
<dbReference type="Gene3D" id="3.40.50.10860">
    <property type="entry name" value="Leucine Dehydrogenase, chain A, domain 1"/>
    <property type="match status" value="1"/>
</dbReference>
<name>A0ABY9JYN6_9BACI</name>
<comment type="subunit">
    <text evidence="11">Homodimer.</text>
</comment>
<dbReference type="CDD" id="cd01080">
    <property type="entry name" value="NAD_bind_m-THF_DH_Cyclohyd"/>
    <property type="match status" value="1"/>
</dbReference>
<dbReference type="Gene3D" id="3.40.50.720">
    <property type="entry name" value="NAD(P)-binding Rossmann-like Domain"/>
    <property type="match status" value="1"/>
</dbReference>
<evidence type="ECO:0000256" key="11">
    <source>
        <dbReference type="HAMAP-Rule" id="MF_01576"/>
    </source>
</evidence>
<dbReference type="EMBL" id="CP129013">
    <property type="protein sequence ID" value="WLR43883.1"/>
    <property type="molecule type" value="Genomic_DNA"/>
</dbReference>
<evidence type="ECO:0000256" key="7">
    <source>
        <dbReference type="ARBA" id="ARBA00023002"/>
    </source>
</evidence>
<keyword evidence="9 11" id="KW-0486">Methionine biosynthesis</keyword>
<evidence type="ECO:0000256" key="6">
    <source>
        <dbReference type="ARBA" id="ARBA00022857"/>
    </source>
</evidence>
<keyword evidence="3 11" id="KW-0028">Amino-acid biosynthesis</keyword>
<dbReference type="Proteomes" id="UP001197974">
    <property type="component" value="Chromosome"/>
</dbReference>
<evidence type="ECO:0000256" key="8">
    <source>
        <dbReference type="ARBA" id="ARBA00023102"/>
    </source>
</evidence>
<evidence type="ECO:0000256" key="3">
    <source>
        <dbReference type="ARBA" id="ARBA00022605"/>
    </source>
</evidence>
<keyword evidence="4 11" id="KW-0658">Purine biosynthesis</keyword>
<keyword evidence="7 11" id="KW-0560">Oxidoreductase</keyword>
<reference evidence="14 15" key="1">
    <citation type="submission" date="2023-06" db="EMBL/GenBank/DDBJ databases">
        <title>Five Gram-positive bacteria isolated from mangrove sediments in Shenzhen, Guangdong, China.</title>
        <authorList>
            <person name="Yu S."/>
            <person name="Zheng W."/>
            <person name="Huang Y."/>
        </authorList>
    </citation>
    <scope>NUCLEOTIDE SEQUENCE [LARGE SCALE GENOMIC DNA]</scope>
    <source>
        <strain evidence="14 15">SaN35-3</strain>
    </source>
</reference>
<evidence type="ECO:0000256" key="2">
    <source>
        <dbReference type="ARBA" id="ARBA00022563"/>
    </source>
</evidence>
<gene>
    <name evidence="11 14" type="primary">folD</name>
    <name evidence="14" type="ORF">LC087_07130</name>
</gene>
<dbReference type="InterPro" id="IPR036291">
    <property type="entry name" value="NAD(P)-bd_dom_sf"/>
</dbReference>
<feature type="binding site" evidence="11">
    <location>
        <position position="231"/>
    </location>
    <ligand>
        <name>NADP(+)</name>
        <dbReference type="ChEBI" id="CHEBI:58349"/>
    </ligand>
</feature>
<comment type="similarity">
    <text evidence="11">Belongs to the tetrahydrofolate dehydrogenase/cyclohydrolase family.</text>
</comment>
<dbReference type="PROSITE" id="PS00767">
    <property type="entry name" value="THF_DHG_CYH_2"/>
    <property type="match status" value="1"/>
</dbReference>
<dbReference type="HAMAP" id="MF_01576">
    <property type="entry name" value="THF_DHG_CYH"/>
    <property type="match status" value="1"/>
</dbReference>
<accession>A0ABY9JYN6</accession>
<evidence type="ECO:0000256" key="5">
    <source>
        <dbReference type="ARBA" id="ARBA00022801"/>
    </source>
</evidence>
<dbReference type="SUPFAM" id="SSF53223">
    <property type="entry name" value="Aminoacid dehydrogenase-like, N-terminal domain"/>
    <property type="match status" value="1"/>
</dbReference>
<comment type="catalytic activity">
    <reaction evidence="11">
        <text>(6R)-5,10-methenyltetrahydrofolate + H2O = (6R)-10-formyltetrahydrofolate + H(+)</text>
        <dbReference type="Rhea" id="RHEA:23700"/>
        <dbReference type="ChEBI" id="CHEBI:15377"/>
        <dbReference type="ChEBI" id="CHEBI:15378"/>
        <dbReference type="ChEBI" id="CHEBI:57455"/>
        <dbReference type="ChEBI" id="CHEBI:195366"/>
        <dbReference type="EC" id="3.5.4.9"/>
    </reaction>
</comment>
<comment type="catalytic activity">
    <reaction evidence="11">
        <text>(6R)-5,10-methylene-5,6,7,8-tetrahydrofolate + NADP(+) = (6R)-5,10-methenyltetrahydrofolate + NADPH</text>
        <dbReference type="Rhea" id="RHEA:22812"/>
        <dbReference type="ChEBI" id="CHEBI:15636"/>
        <dbReference type="ChEBI" id="CHEBI:57455"/>
        <dbReference type="ChEBI" id="CHEBI:57783"/>
        <dbReference type="ChEBI" id="CHEBI:58349"/>
        <dbReference type="EC" id="1.5.1.5"/>
    </reaction>
</comment>
<comment type="pathway">
    <text evidence="1 11">One-carbon metabolism; tetrahydrofolate interconversion.</text>
</comment>
<evidence type="ECO:0000259" key="12">
    <source>
        <dbReference type="Pfam" id="PF00763"/>
    </source>
</evidence>
<evidence type="ECO:0000256" key="9">
    <source>
        <dbReference type="ARBA" id="ARBA00023167"/>
    </source>
</evidence>
<evidence type="ECO:0000256" key="4">
    <source>
        <dbReference type="ARBA" id="ARBA00022755"/>
    </source>
</evidence>
<dbReference type="PANTHER" id="PTHR48099:SF5">
    <property type="entry name" value="C-1-TETRAHYDROFOLATE SYNTHASE, CYTOPLASMIC"/>
    <property type="match status" value="1"/>
</dbReference>
<dbReference type="EC" id="3.5.4.9" evidence="11"/>
<dbReference type="NCBIfam" id="NF008058">
    <property type="entry name" value="PRK10792.1"/>
    <property type="match status" value="1"/>
</dbReference>
<feature type="binding site" evidence="11">
    <location>
        <begin position="165"/>
        <end position="167"/>
    </location>
    <ligand>
        <name>NADP(+)</name>
        <dbReference type="ChEBI" id="CHEBI:58349"/>
    </ligand>
</feature>
<organism evidence="14 15">
    <name type="scientific">Bacillus carboniphilus</name>
    <dbReference type="NCBI Taxonomy" id="86663"/>
    <lineage>
        <taxon>Bacteria</taxon>
        <taxon>Bacillati</taxon>
        <taxon>Bacillota</taxon>
        <taxon>Bacilli</taxon>
        <taxon>Bacillales</taxon>
        <taxon>Bacillaceae</taxon>
        <taxon>Bacillus</taxon>
    </lineage>
</organism>
<keyword evidence="6 11" id="KW-0521">NADP</keyword>
<dbReference type="PRINTS" id="PR00085">
    <property type="entry name" value="THFDHDRGNASE"/>
</dbReference>
<dbReference type="InterPro" id="IPR020631">
    <property type="entry name" value="THF_DH/CycHdrlase_NAD-bd_dom"/>
</dbReference>
<dbReference type="PANTHER" id="PTHR48099">
    <property type="entry name" value="C-1-TETRAHYDROFOLATE SYNTHASE, CYTOPLASMIC-RELATED"/>
    <property type="match status" value="1"/>
</dbReference>
<dbReference type="EC" id="1.5.1.5" evidence="11"/>
<dbReference type="Pfam" id="PF00763">
    <property type="entry name" value="THF_DHG_CYH"/>
    <property type="match status" value="1"/>
</dbReference>
<evidence type="ECO:0000256" key="10">
    <source>
        <dbReference type="ARBA" id="ARBA00023268"/>
    </source>
</evidence>
<keyword evidence="15" id="KW-1185">Reference proteome</keyword>
<protein>
    <recommendedName>
        <fullName evidence="11">Bifunctional protein FolD</fullName>
    </recommendedName>
    <domain>
        <recommendedName>
            <fullName evidence="11">Methylenetetrahydrofolate dehydrogenase</fullName>
            <ecNumber evidence="11">1.5.1.5</ecNumber>
        </recommendedName>
    </domain>
    <domain>
        <recommendedName>
            <fullName evidence="11">Methenyltetrahydrofolate cyclohydrolase</fullName>
            <ecNumber evidence="11">3.5.4.9</ecNumber>
        </recommendedName>
    </domain>
</protein>
<feature type="domain" description="Tetrahydrofolate dehydrogenase/cyclohydrolase NAD(P)-binding" evidence="13">
    <location>
        <begin position="139"/>
        <end position="281"/>
    </location>
</feature>
<keyword evidence="8 11" id="KW-0368">Histidine biosynthesis</keyword>
<dbReference type="GO" id="GO:0004488">
    <property type="term" value="F:methylenetetrahydrofolate dehydrogenase (NADP+) activity"/>
    <property type="evidence" value="ECO:0007669"/>
    <property type="project" value="UniProtKB-EC"/>
</dbReference>
<dbReference type="GO" id="GO:0004477">
    <property type="term" value="F:methenyltetrahydrofolate cyclohydrolase activity"/>
    <property type="evidence" value="ECO:0007669"/>
    <property type="project" value="UniProtKB-EC"/>
</dbReference>
<sequence length="284" mass="30703">MSATIISGKDVAKDKRTQLKKKVEEIRSQGVVPKLIIILVGNDPASLSYIKGKKKAAEETGVDFTLEHLDEGTTEATLLQLIDRYNNDNMVDGILVQLPLPAHIDETKVIEKISPEKDVDGFHPINIGRMMTQQDCFLPCTPAGILELIKTSDINISGKNAVIIGRSNIVGKPVGQMLLNEHATVTYCHSRTKNIEEFTKQADIVVVAVGIANFLPGNAIKEGAIVIDVGVNRLESGKLCGDVHFEEASEHAGHITPVPGGVGPMTITMLISNTVKAAEKRARK</sequence>
<comment type="function">
    <text evidence="11">Catalyzes the oxidation of 5,10-methylenetetrahydrofolate to 5,10-methenyltetrahydrofolate and then the hydrolysis of 5,10-methenyltetrahydrofolate to 10-formyltetrahydrofolate.</text>
</comment>
<dbReference type="InterPro" id="IPR020630">
    <property type="entry name" value="THF_DH/CycHdrlase_cat_dom"/>
</dbReference>
<keyword evidence="10 11" id="KW-0511">Multifunctional enzyme</keyword>
<keyword evidence="2 11" id="KW-0554">One-carbon metabolism</keyword>
<dbReference type="InterPro" id="IPR046346">
    <property type="entry name" value="Aminoacid_DH-like_N_sf"/>
</dbReference>
<keyword evidence="5 11" id="KW-0378">Hydrolase</keyword>
<feature type="domain" description="Tetrahydrofolate dehydrogenase/cyclohydrolase catalytic" evidence="12">
    <location>
        <begin position="6"/>
        <end position="120"/>
    </location>
</feature>
<dbReference type="InterPro" id="IPR000672">
    <property type="entry name" value="THF_DH/CycHdrlase"/>
</dbReference>
<dbReference type="RefSeq" id="WP_226540023.1">
    <property type="nucleotide sequence ID" value="NZ_CP129013.1"/>
</dbReference>
<dbReference type="SUPFAM" id="SSF51735">
    <property type="entry name" value="NAD(P)-binding Rossmann-fold domains"/>
    <property type="match status" value="1"/>
</dbReference>
<comment type="caution">
    <text evidence="11">Lacks conserved residue(s) required for the propagation of feature annotation.</text>
</comment>
<dbReference type="InterPro" id="IPR020867">
    <property type="entry name" value="THF_DH/CycHdrlase_CS"/>
</dbReference>
<dbReference type="Pfam" id="PF02882">
    <property type="entry name" value="THF_DHG_CYH_C"/>
    <property type="match status" value="1"/>
</dbReference>
<proteinExistence type="inferred from homology"/>
<evidence type="ECO:0000256" key="1">
    <source>
        <dbReference type="ARBA" id="ARBA00004777"/>
    </source>
</evidence>
<evidence type="ECO:0000313" key="15">
    <source>
        <dbReference type="Proteomes" id="UP001197974"/>
    </source>
</evidence>
<evidence type="ECO:0000259" key="13">
    <source>
        <dbReference type="Pfam" id="PF02882"/>
    </source>
</evidence>